<evidence type="ECO:0000313" key="1">
    <source>
        <dbReference type="EMBL" id="GFD59646.1"/>
    </source>
</evidence>
<feature type="non-terminal residue" evidence="1">
    <location>
        <position position="82"/>
    </location>
</feature>
<feature type="non-terminal residue" evidence="1">
    <location>
        <position position="1"/>
    </location>
</feature>
<accession>A0A699XP84</accession>
<organism evidence="1">
    <name type="scientific">Tanacetum cinerariifolium</name>
    <name type="common">Dalmatian daisy</name>
    <name type="synonym">Chrysanthemum cinerariifolium</name>
    <dbReference type="NCBI Taxonomy" id="118510"/>
    <lineage>
        <taxon>Eukaryota</taxon>
        <taxon>Viridiplantae</taxon>
        <taxon>Streptophyta</taxon>
        <taxon>Embryophyta</taxon>
        <taxon>Tracheophyta</taxon>
        <taxon>Spermatophyta</taxon>
        <taxon>Magnoliopsida</taxon>
        <taxon>eudicotyledons</taxon>
        <taxon>Gunneridae</taxon>
        <taxon>Pentapetalae</taxon>
        <taxon>asterids</taxon>
        <taxon>campanulids</taxon>
        <taxon>Asterales</taxon>
        <taxon>Asteraceae</taxon>
        <taxon>Asteroideae</taxon>
        <taxon>Anthemideae</taxon>
        <taxon>Anthemidinae</taxon>
        <taxon>Tanacetum</taxon>
    </lineage>
</organism>
<gene>
    <name evidence="1" type="ORF">Tci_931615</name>
</gene>
<protein>
    <submittedName>
        <fullName evidence="1">Uncharacterized protein</fullName>
    </submittedName>
</protein>
<reference evidence="1" key="1">
    <citation type="journal article" date="2019" name="Sci. Rep.">
        <title>Draft genome of Tanacetum cinerariifolium, the natural source of mosquito coil.</title>
        <authorList>
            <person name="Yamashiro T."/>
            <person name="Shiraishi A."/>
            <person name="Satake H."/>
            <person name="Nakayama K."/>
        </authorList>
    </citation>
    <scope>NUCLEOTIDE SEQUENCE</scope>
</reference>
<comment type="caution">
    <text evidence="1">The sequence shown here is derived from an EMBL/GenBank/DDBJ whole genome shotgun (WGS) entry which is preliminary data.</text>
</comment>
<name>A0A699XP84_TANCI</name>
<sequence>LVGLDAAEDVDDLAVAGGGLGVDDVAQGEGLDGADRGLAGGQRLCLCVDDRLQAHVARVRLAHDVLGDLLLQQAAAARLDAL</sequence>
<dbReference type="AlphaFoldDB" id="A0A699XP84"/>
<proteinExistence type="predicted"/>
<dbReference type="EMBL" id="BKCJ011867628">
    <property type="protein sequence ID" value="GFD59646.1"/>
    <property type="molecule type" value="Genomic_DNA"/>
</dbReference>